<evidence type="ECO:0000256" key="10">
    <source>
        <dbReference type="ARBA" id="ARBA00023053"/>
    </source>
</evidence>
<keyword evidence="8" id="KW-0791">Threonine biosynthesis</keyword>
<keyword evidence="9" id="KW-0560">Oxidoreductase</keyword>
<feature type="binding site" evidence="16">
    <location>
        <position position="99"/>
    </location>
    <ligand>
        <name>NADPH</name>
        <dbReference type="ChEBI" id="CHEBI:57783"/>
    </ligand>
</feature>
<evidence type="ECO:0000256" key="1">
    <source>
        <dbReference type="ARBA" id="ARBA00001920"/>
    </source>
</evidence>
<feature type="domain" description="Homoserine dehydrogenase catalytic" evidence="17">
    <location>
        <begin position="131"/>
        <end position="312"/>
    </location>
</feature>
<dbReference type="GO" id="GO:0009088">
    <property type="term" value="P:threonine biosynthetic process"/>
    <property type="evidence" value="ECO:0007669"/>
    <property type="project" value="UniProtKB-UniPathway"/>
</dbReference>
<keyword evidence="11" id="KW-0486">Methionine biosynthesis</keyword>
<evidence type="ECO:0000256" key="3">
    <source>
        <dbReference type="ARBA" id="ARBA00005062"/>
    </source>
</evidence>
<dbReference type="EMBL" id="FYEZ01000001">
    <property type="protein sequence ID" value="SNC63311.1"/>
    <property type="molecule type" value="Genomic_DNA"/>
</dbReference>
<comment type="catalytic activity">
    <reaction evidence="14">
        <text>L-homoserine + NAD(+) = L-aspartate 4-semialdehyde + NADH + H(+)</text>
        <dbReference type="Rhea" id="RHEA:15757"/>
        <dbReference type="ChEBI" id="CHEBI:15378"/>
        <dbReference type="ChEBI" id="CHEBI:57476"/>
        <dbReference type="ChEBI" id="CHEBI:57540"/>
        <dbReference type="ChEBI" id="CHEBI:57945"/>
        <dbReference type="ChEBI" id="CHEBI:537519"/>
        <dbReference type="EC" id="1.1.1.3"/>
    </reaction>
    <physiologicalReaction direction="right-to-left" evidence="14">
        <dbReference type="Rhea" id="RHEA:15759"/>
    </physiologicalReaction>
</comment>
<accession>A0A212TBV3</accession>
<dbReference type="SUPFAM" id="SSF55347">
    <property type="entry name" value="Glyceraldehyde-3-phosphate dehydrogenase-like, C-terminal domain"/>
    <property type="match status" value="1"/>
</dbReference>
<dbReference type="RefSeq" id="WP_088817805.1">
    <property type="nucleotide sequence ID" value="NZ_FYEZ01000001.1"/>
</dbReference>
<dbReference type="SUPFAM" id="SSF51735">
    <property type="entry name" value="NAD(P)-binding Rossmann-fold domains"/>
    <property type="match status" value="1"/>
</dbReference>
<evidence type="ECO:0000313" key="20">
    <source>
        <dbReference type="Proteomes" id="UP000198122"/>
    </source>
</evidence>
<reference evidence="19 20" key="1">
    <citation type="submission" date="2017-06" db="EMBL/GenBank/DDBJ databases">
        <authorList>
            <person name="Kim H.J."/>
            <person name="Triplett B.A."/>
        </authorList>
    </citation>
    <scope>NUCLEOTIDE SEQUENCE [LARGE SCALE GENOMIC DNA]</scope>
    <source>
        <strain evidence="19 20">DSM 22179</strain>
    </source>
</reference>
<gene>
    <name evidence="19" type="ORF">SAMN05445756_0880</name>
</gene>
<comment type="similarity">
    <text evidence="4">Belongs to the homoserine dehydrogenase family.</text>
</comment>
<organism evidence="19 20">
    <name type="scientific">Kytococcus aerolatus</name>
    <dbReference type="NCBI Taxonomy" id="592308"/>
    <lineage>
        <taxon>Bacteria</taxon>
        <taxon>Bacillati</taxon>
        <taxon>Actinomycetota</taxon>
        <taxon>Actinomycetes</taxon>
        <taxon>Micrococcales</taxon>
        <taxon>Kytococcaceae</taxon>
        <taxon>Kytococcus</taxon>
    </lineage>
</organism>
<evidence type="ECO:0000256" key="8">
    <source>
        <dbReference type="ARBA" id="ARBA00022697"/>
    </source>
</evidence>
<evidence type="ECO:0000256" key="14">
    <source>
        <dbReference type="ARBA" id="ARBA00049031"/>
    </source>
</evidence>
<evidence type="ECO:0000256" key="9">
    <source>
        <dbReference type="ARBA" id="ARBA00023002"/>
    </source>
</evidence>
<evidence type="ECO:0000256" key="4">
    <source>
        <dbReference type="ARBA" id="ARBA00006753"/>
    </source>
</evidence>
<evidence type="ECO:0000256" key="11">
    <source>
        <dbReference type="ARBA" id="ARBA00023167"/>
    </source>
</evidence>
<dbReference type="PANTHER" id="PTHR43331:SF1">
    <property type="entry name" value="HOMOSERINE DEHYDROGENASE"/>
    <property type="match status" value="1"/>
</dbReference>
<feature type="binding site" evidence="16">
    <location>
        <position position="184"/>
    </location>
    <ligand>
        <name>L-homoserine</name>
        <dbReference type="ChEBI" id="CHEBI:57476"/>
    </ligand>
</feature>
<dbReference type="InterPro" id="IPR001342">
    <property type="entry name" value="HDH_cat"/>
</dbReference>
<evidence type="ECO:0000256" key="13">
    <source>
        <dbReference type="ARBA" id="ARBA00048841"/>
    </source>
</evidence>
<evidence type="ECO:0000256" key="2">
    <source>
        <dbReference type="ARBA" id="ARBA00005056"/>
    </source>
</evidence>
<dbReference type="InterPro" id="IPR005106">
    <property type="entry name" value="Asp/hSer_DH_NAD-bd"/>
</dbReference>
<keyword evidence="16" id="KW-0521">NADP</keyword>
<dbReference type="Gene3D" id="3.40.50.720">
    <property type="entry name" value="NAD(P)-binding Rossmann-like Domain"/>
    <property type="match status" value="1"/>
</dbReference>
<dbReference type="AlphaFoldDB" id="A0A212TBV3"/>
<dbReference type="PIRSF" id="PIRSF036497">
    <property type="entry name" value="HDH_short"/>
    <property type="match status" value="1"/>
</dbReference>
<dbReference type="InterPro" id="IPR036291">
    <property type="entry name" value="NAD(P)-bd_dom_sf"/>
</dbReference>
<comment type="cofactor">
    <cofactor evidence="1">
        <name>a metal cation</name>
        <dbReference type="ChEBI" id="CHEBI:25213"/>
    </cofactor>
</comment>
<feature type="binding site" evidence="16">
    <location>
        <begin position="7"/>
        <end position="12"/>
    </location>
    <ligand>
        <name>NADP(+)</name>
        <dbReference type="ChEBI" id="CHEBI:58349"/>
    </ligand>
</feature>
<dbReference type="FunFam" id="3.30.360.10:FF:000005">
    <property type="entry name" value="Homoserine dehydrogenase"/>
    <property type="match status" value="1"/>
</dbReference>
<evidence type="ECO:0000256" key="12">
    <source>
        <dbReference type="ARBA" id="ARBA00044930"/>
    </source>
</evidence>
<evidence type="ECO:0000256" key="5">
    <source>
        <dbReference type="ARBA" id="ARBA00013213"/>
    </source>
</evidence>
<feature type="domain" description="Aspartate/homoserine dehydrogenase NAD-binding" evidence="18">
    <location>
        <begin position="7"/>
        <end position="123"/>
    </location>
</feature>
<dbReference type="Gene3D" id="3.30.360.10">
    <property type="entry name" value="Dihydrodipicolinate Reductase, domain 2"/>
    <property type="match status" value="1"/>
</dbReference>
<evidence type="ECO:0000259" key="18">
    <source>
        <dbReference type="Pfam" id="PF03447"/>
    </source>
</evidence>
<dbReference type="GO" id="GO:0009086">
    <property type="term" value="P:methionine biosynthetic process"/>
    <property type="evidence" value="ECO:0007669"/>
    <property type="project" value="UniProtKB-KW"/>
</dbReference>
<dbReference type="OrthoDB" id="9808167at2"/>
<evidence type="ECO:0000256" key="16">
    <source>
        <dbReference type="PIRSR" id="PIRSR036497-2"/>
    </source>
</evidence>
<dbReference type="GO" id="GO:0004412">
    <property type="term" value="F:homoserine dehydrogenase activity"/>
    <property type="evidence" value="ECO:0007669"/>
    <property type="project" value="UniProtKB-EC"/>
</dbReference>
<evidence type="ECO:0000259" key="17">
    <source>
        <dbReference type="Pfam" id="PF00742"/>
    </source>
</evidence>
<dbReference type="Pfam" id="PF00742">
    <property type="entry name" value="Homoserine_dh"/>
    <property type="match status" value="1"/>
</dbReference>
<dbReference type="GO" id="GO:0050661">
    <property type="term" value="F:NADP binding"/>
    <property type="evidence" value="ECO:0007669"/>
    <property type="project" value="InterPro"/>
</dbReference>
<feature type="active site" description="Proton donor" evidence="15">
    <location>
        <position position="199"/>
    </location>
</feature>
<keyword evidence="20" id="KW-1185">Reference proteome</keyword>
<comment type="pathway">
    <text evidence="2">Amino-acid biosynthesis; L-threonine biosynthesis; L-threonine from L-aspartate: step 3/5.</text>
</comment>
<dbReference type="NCBIfam" id="NF004976">
    <property type="entry name" value="PRK06349.1"/>
    <property type="match status" value="1"/>
</dbReference>
<comment type="pathway">
    <text evidence="3">Amino-acid biosynthesis; L-methionine biosynthesis via de novo pathway; L-homoserine from L-aspartate: step 3/3.</text>
</comment>
<keyword evidence="7" id="KW-0028">Amino-acid biosynthesis</keyword>
<dbReference type="Proteomes" id="UP000198122">
    <property type="component" value="Unassembled WGS sequence"/>
</dbReference>
<dbReference type="UniPathway" id="UPA00051">
    <property type="reaction ID" value="UER00465"/>
</dbReference>
<evidence type="ECO:0000313" key="19">
    <source>
        <dbReference type="EMBL" id="SNC63311.1"/>
    </source>
</evidence>
<dbReference type="InterPro" id="IPR022697">
    <property type="entry name" value="HDH_short"/>
</dbReference>
<keyword evidence="10" id="KW-0915">Sodium</keyword>
<comment type="function">
    <text evidence="12">Catalyzes the conversion of L-aspartate-beta-semialdehyde (L-Asa) to L-homoserine (L-Hse), the third step in the biosynthesis of threonine and methionine from aspartate.</text>
</comment>
<dbReference type="EC" id="1.1.1.3" evidence="5"/>
<evidence type="ECO:0000256" key="6">
    <source>
        <dbReference type="ARBA" id="ARBA00013376"/>
    </source>
</evidence>
<evidence type="ECO:0000256" key="7">
    <source>
        <dbReference type="ARBA" id="ARBA00022605"/>
    </source>
</evidence>
<dbReference type="UniPathway" id="UPA00050">
    <property type="reaction ID" value="UER00063"/>
</dbReference>
<dbReference type="PANTHER" id="PTHR43331">
    <property type="entry name" value="HOMOSERINE DEHYDROGENASE"/>
    <property type="match status" value="1"/>
</dbReference>
<evidence type="ECO:0000256" key="15">
    <source>
        <dbReference type="PIRSR" id="PIRSR036497-1"/>
    </source>
</evidence>
<proteinExistence type="inferred from homology"/>
<name>A0A212TBV3_9MICO</name>
<sequence>MRIALLGAGTVGSSVARMLCAEPELWGERAGRPITLAGIGVRTPDREIEGVPGELFTTDFEGLVDSADLVIEVVGGHDPAGGWVRRALGAGTHVVTANKALIATDGVELHALARAHGARLRYEAAVGGAMPVVAMVADNLAGDRILGMRGIVNGSTNYVLTRMERDYLSMEEACGLASDLGYLEADPSADLDGHDAANKLAILARHAWGGDFGPEAVDCTGIREVTSEDVHAAAAEGAVIKLIARAVGPAGPGDLPTLTVRPERVPRTETLAGVHDGDNRVIVDCAAAGPIEVAGMGAGGDATASAVIADVLAIARATA</sequence>
<comment type="catalytic activity">
    <reaction evidence="13">
        <text>L-homoserine + NADP(+) = L-aspartate 4-semialdehyde + NADPH + H(+)</text>
        <dbReference type="Rhea" id="RHEA:15761"/>
        <dbReference type="ChEBI" id="CHEBI:15378"/>
        <dbReference type="ChEBI" id="CHEBI:57476"/>
        <dbReference type="ChEBI" id="CHEBI:57783"/>
        <dbReference type="ChEBI" id="CHEBI:58349"/>
        <dbReference type="ChEBI" id="CHEBI:537519"/>
        <dbReference type="EC" id="1.1.1.3"/>
    </reaction>
    <physiologicalReaction direction="right-to-left" evidence="13">
        <dbReference type="Rhea" id="RHEA:15763"/>
    </physiologicalReaction>
</comment>
<protein>
    <recommendedName>
        <fullName evidence="6">Homoserine dehydrogenase</fullName>
        <ecNumber evidence="5">1.1.1.3</ecNumber>
    </recommendedName>
</protein>
<dbReference type="Pfam" id="PF03447">
    <property type="entry name" value="NAD_binding_3"/>
    <property type="match status" value="1"/>
</dbReference>